<comment type="caution">
    <text evidence="2">The sequence shown here is derived from an EMBL/GenBank/DDBJ whole genome shotgun (WGS) entry which is preliminary data.</text>
</comment>
<feature type="transmembrane region" description="Helical" evidence="1">
    <location>
        <begin position="41"/>
        <end position="72"/>
    </location>
</feature>
<accession>A0ABS9DRV6</accession>
<keyword evidence="1" id="KW-0812">Transmembrane</keyword>
<feature type="transmembrane region" description="Helical" evidence="1">
    <location>
        <begin position="6"/>
        <end position="29"/>
    </location>
</feature>
<evidence type="ECO:0008006" key="4">
    <source>
        <dbReference type="Google" id="ProtNLM"/>
    </source>
</evidence>
<protein>
    <recommendedName>
        <fullName evidence="4">Urease accessory protein UreH-like transmembrane domain-containing protein</fullName>
    </recommendedName>
</protein>
<proteinExistence type="predicted"/>
<evidence type="ECO:0000313" key="3">
    <source>
        <dbReference type="Proteomes" id="UP001521209"/>
    </source>
</evidence>
<evidence type="ECO:0000313" key="2">
    <source>
        <dbReference type="EMBL" id="MCF3945399.1"/>
    </source>
</evidence>
<reference evidence="2 3" key="1">
    <citation type="submission" date="2022-01" db="EMBL/GenBank/DDBJ databases">
        <authorList>
            <person name="Won M."/>
            <person name="Kim S.-J."/>
            <person name="Kwon S.-W."/>
        </authorList>
    </citation>
    <scope>NUCLEOTIDE SEQUENCE [LARGE SCALE GENOMIC DNA]</scope>
    <source>
        <strain evidence="2 3">KCTC 23505</strain>
    </source>
</reference>
<dbReference type="EMBL" id="JAKGBZ010000002">
    <property type="protein sequence ID" value="MCF3945399.1"/>
    <property type="molecule type" value="Genomic_DNA"/>
</dbReference>
<keyword evidence="1" id="KW-0472">Membrane</keyword>
<name>A0ABS9DRV6_9PROT</name>
<feature type="transmembrane region" description="Helical" evidence="1">
    <location>
        <begin position="200"/>
        <end position="221"/>
    </location>
</feature>
<feature type="transmembrane region" description="Helical" evidence="1">
    <location>
        <begin position="78"/>
        <end position="101"/>
    </location>
</feature>
<feature type="transmembrane region" description="Helical" evidence="1">
    <location>
        <begin position="155"/>
        <end position="188"/>
    </location>
</feature>
<evidence type="ECO:0000256" key="1">
    <source>
        <dbReference type="SAM" id="Phobius"/>
    </source>
</evidence>
<dbReference type="Proteomes" id="UP001521209">
    <property type="component" value="Unassembled WGS sequence"/>
</dbReference>
<feature type="transmembrane region" description="Helical" evidence="1">
    <location>
        <begin position="122"/>
        <end position="149"/>
    </location>
</feature>
<gene>
    <name evidence="2" type="ORF">L2A60_01705</name>
</gene>
<keyword evidence="1" id="KW-1133">Transmembrane helix</keyword>
<keyword evidence="3" id="KW-1185">Reference proteome</keyword>
<organism evidence="2 3">
    <name type="scientific">Acidiphilium iwatense</name>
    <dbReference type="NCBI Taxonomy" id="768198"/>
    <lineage>
        <taxon>Bacteria</taxon>
        <taxon>Pseudomonadati</taxon>
        <taxon>Pseudomonadota</taxon>
        <taxon>Alphaproteobacteria</taxon>
        <taxon>Acetobacterales</taxon>
        <taxon>Acidocellaceae</taxon>
        <taxon>Acidiphilium</taxon>
    </lineage>
</organism>
<sequence length="222" mass="23722">MMNQALPWLMAIGMGVYQGVNPPVGWLRAVARGLETNSTRAILLSTAALAFGHFLSMIVLLAPVSVVIAVLLADRLSMMTLMQAGSLAGFGLIGFGLYKILRPRHPKFLARISPDRPVRWAFCMGLTHCGSPVMMAPMLINLILVSAWVAAPSTVAPIFGAVLIALAVSAAMAVPLFLTGSAVAIAVVRRFGLRAITRYWVNLDLGWAVMFILMGIMGLTMG</sequence>